<dbReference type="GO" id="GO:0034431">
    <property type="term" value="F:bis(5'-adenosyl)-hexaphosphatase activity"/>
    <property type="evidence" value="ECO:0007669"/>
    <property type="project" value="TreeGrafter"/>
</dbReference>
<dbReference type="GO" id="GO:0046872">
    <property type="term" value="F:metal ion binding"/>
    <property type="evidence" value="ECO:0007669"/>
    <property type="project" value="UniProtKB-KW"/>
</dbReference>
<dbReference type="GO" id="GO:0008486">
    <property type="term" value="F:diphosphoinositol-polyphosphate diphosphatase activity"/>
    <property type="evidence" value="ECO:0007669"/>
    <property type="project" value="TreeGrafter"/>
</dbReference>
<evidence type="ECO:0000256" key="3">
    <source>
        <dbReference type="ARBA" id="ARBA00022801"/>
    </source>
</evidence>
<evidence type="ECO:0000256" key="4">
    <source>
        <dbReference type="ARBA" id="ARBA00022842"/>
    </source>
</evidence>
<accession>A0A6L8LKS4</accession>
<gene>
    <name evidence="6" type="ORF">GR167_15135</name>
</gene>
<evidence type="ECO:0000313" key="6">
    <source>
        <dbReference type="EMBL" id="MYM56651.1"/>
    </source>
</evidence>
<dbReference type="Pfam" id="PF00293">
    <property type="entry name" value="NUDIX"/>
    <property type="match status" value="1"/>
</dbReference>
<dbReference type="InterPro" id="IPR000086">
    <property type="entry name" value="NUDIX_hydrolase_dom"/>
</dbReference>
<dbReference type="GO" id="GO:0034432">
    <property type="term" value="F:bis(5'-adenosyl)-pentaphosphatase activity"/>
    <property type="evidence" value="ECO:0007669"/>
    <property type="project" value="TreeGrafter"/>
</dbReference>
<comment type="caution">
    <text evidence="6">The sequence shown here is derived from an EMBL/GenBank/DDBJ whole genome shotgun (WGS) entry which is preliminary data.</text>
</comment>
<name>A0A6L8LKS4_9RHOB</name>
<dbReference type="PANTHER" id="PTHR12629:SF0">
    <property type="entry name" value="DIPHOSPHOINOSITOL-POLYPHOSPHATE DIPHOSPHATASE"/>
    <property type="match status" value="1"/>
</dbReference>
<dbReference type="GO" id="GO:1901907">
    <property type="term" value="P:diadenosine pentaphosphate catabolic process"/>
    <property type="evidence" value="ECO:0007669"/>
    <property type="project" value="TreeGrafter"/>
</dbReference>
<dbReference type="InterPro" id="IPR015797">
    <property type="entry name" value="NUDIX_hydrolase-like_dom_sf"/>
</dbReference>
<proteinExistence type="predicted"/>
<dbReference type="Gene3D" id="3.90.79.10">
    <property type="entry name" value="Nucleoside Triphosphate Pyrophosphohydrolase"/>
    <property type="match status" value="1"/>
</dbReference>
<feature type="domain" description="Nudix hydrolase" evidence="5">
    <location>
        <begin position="20"/>
        <end position="152"/>
    </location>
</feature>
<dbReference type="AlphaFoldDB" id="A0A6L8LKS4"/>
<dbReference type="GO" id="GO:0000298">
    <property type="term" value="F:endopolyphosphatase activity"/>
    <property type="evidence" value="ECO:0007669"/>
    <property type="project" value="TreeGrafter"/>
</dbReference>
<dbReference type="SUPFAM" id="SSF55811">
    <property type="entry name" value="Nudix"/>
    <property type="match status" value="1"/>
</dbReference>
<evidence type="ECO:0000259" key="5">
    <source>
        <dbReference type="PROSITE" id="PS51462"/>
    </source>
</evidence>
<dbReference type="GO" id="GO:0005737">
    <property type="term" value="C:cytoplasm"/>
    <property type="evidence" value="ECO:0007669"/>
    <property type="project" value="TreeGrafter"/>
</dbReference>
<dbReference type="Proteomes" id="UP000479043">
    <property type="component" value="Unassembled WGS sequence"/>
</dbReference>
<dbReference type="GO" id="GO:0071543">
    <property type="term" value="P:diphosphoinositol polyphosphate metabolic process"/>
    <property type="evidence" value="ECO:0007669"/>
    <property type="project" value="TreeGrafter"/>
</dbReference>
<evidence type="ECO:0000313" key="7">
    <source>
        <dbReference type="Proteomes" id="UP000479043"/>
    </source>
</evidence>
<organism evidence="6 7">
    <name type="scientific">Thalassovita mangrovi</name>
    <dbReference type="NCBI Taxonomy" id="2692236"/>
    <lineage>
        <taxon>Bacteria</taxon>
        <taxon>Pseudomonadati</taxon>
        <taxon>Pseudomonadota</taxon>
        <taxon>Alphaproteobacteria</taxon>
        <taxon>Rhodobacterales</taxon>
        <taxon>Roseobacteraceae</taxon>
        <taxon>Thalassovita</taxon>
    </lineage>
</organism>
<evidence type="ECO:0000256" key="2">
    <source>
        <dbReference type="ARBA" id="ARBA00022723"/>
    </source>
</evidence>
<dbReference type="PANTHER" id="PTHR12629">
    <property type="entry name" value="DIPHOSPHOINOSITOL POLYPHOSPHATE PHOSPHOHYDROLASE"/>
    <property type="match status" value="1"/>
</dbReference>
<dbReference type="GO" id="GO:1901909">
    <property type="term" value="P:diadenosine hexaphosphate catabolic process"/>
    <property type="evidence" value="ECO:0007669"/>
    <property type="project" value="TreeGrafter"/>
</dbReference>
<dbReference type="RefSeq" id="WP_160974564.1">
    <property type="nucleotide sequence ID" value="NZ_WWEN01000007.1"/>
</dbReference>
<keyword evidence="2" id="KW-0479">Metal-binding</keyword>
<dbReference type="GO" id="GO:1901911">
    <property type="term" value="P:adenosine 5'-(hexahydrogen pentaphosphate) catabolic process"/>
    <property type="evidence" value="ECO:0007669"/>
    <property type="project" value="TreeGrafter"/>
</dbReference>
<sequence length="152" mass="17248">MSKRINKVWPSLASRLALRPPAEQVAALCVRDIDGEKQVLLVTSRGTGRWIIPKGWPMRKKTNAEAALQEAWEEAGVKAGKVSKDPIGTYHYDKLHDDGHITQVEAEVYLVEVGKLADDFPEAHERTREWVTPAEAARRVWERDLKRLLQSL</sequence>
<dbReference type="EMBL" id="WWEN01000007">
    <property type="protein sequence ID" value="MYM56651.1"/>
    <property type="molecule type" value="Genomic_DNA"/>
</dbReference>
<keyword evidence="4" id="KW-0460">Magnesium</keyword>
<comment type="cofactor">
    <cofactor evidence="1">
        <name>Mg(2+)</name>
        <dbReference type="ChEBI" id="CHEBI:18420"/>
    </cofactor>
</comment>
<dbReference type="PROSITE" id="PS51462">
    <property type="entry name" value="NUDIX"/>
    <property type="match status" value="1"/>
</dbReference>
<evidence type="ECO:0000256" key="1">
    <source>
        <dbReference type="ARBA" id="ARBA00001946"/>
    </source>
</evidence>
<reference evidence="6 7" key="1">
    <citation type="submission" date="2020-01" db="EMBL/GenBank/DDBJ databases">
        <authorList>
            <person name="Chen S."/>
        </authorList>
    </citation>
    <scope>NUCLEOTIDE SEQUENCE [LARGE SCALE GENOMIC DNA]</scope>
    <source>
        <strain evidence="6 7">GS-10</strain>
    </source>
</reference>
<dbReference type="InterPro" id="IPR047198">
    <property type="entry name" value="DDP-like_NUDIX"/>
</dbReference>
<dbReference type="CDD" id="cd04666">
    <property type="entry name" value="NUDIX_DIPP2_like_Nudt4"/>
    <property type="match status" value="1"/>
</dbReference>
<keyword evidence="3" id="KW-0378">Hydrolase</keyword>
<keyword evidence="7" id="KW-1185">Reference proteome</keyword>
<protein>
    <submittedName>
        <fullName evidence="6">NUDIX domain-containing protein</fullName>
    </submittedName>
</protein>